<dbReference type="HOGENOM" id="CLU_027989_0_0_1"/>
<dbReference type="EMBL" id="JH431373">
    <property type="status" value="NOT_ANNOTATED_CDS"/>
    <property type="molecule type" value="Genomic_DNA"/>
</dbReference>
<dbReference type="Proteomes" id="UP000014500">
    <property type="component" value="Unassembled WGS sequence"/>
</dbReference>
<dbReference type="AlphaFoldDB" id="T1JLQ5"/>
<sequence length="493" mass="58074">MKFILEQPSLQHITLVKSAISLWQFYSDIYTDWKCISTYKEDWKDIQAKVCEKVDILILPQTLKPLLKTFVRHIGLELRDWLKYLHTQNPFVPIGQKIGVVKCINLTRWTAYGKVDVAKTAETFVQLKELKLRDRYGIACMFCVANSVEDIWPQLMKDFTWSLTTAMDLKNKHPIFNFWEYVISRKIDPRKMNASLKSILFLKAIDDRNESAVKYFWSIFSEDERTAFLTKSFRPGSEFRCLVEQTAINHDKHGNGIIYFLLSQMNDEQLDVVLFSSIRLSFFHFLLSDLVYVNFLISSVDRVLYSLSKDVYDLLYLIAQYTGNSETVVNCFTHLWRNLDGDIKKRILSDDTELALFCVQLCKGQDLFNIELMFSEVSVGVRRRSLSRCLYHFIRQVDERFSWDFLHLVAVKCIFAEEEMIMFKKNCVYSSYKICTSLFIKKESEWAVMDRFLNFSFADAKEISNFKKSLAFNTVFEWYMPKESGFYDKIIIT</sequence>
<name>T1JLQ5_STRMM</name>
<dbReference type="OMA" id="WIRYSCE"/>
<organism evidence="1 2">
    <name type="scientific">Strigamia maritima</name>
    <name type="common">European centipede</name>
    <name type="synonym">Geophilus maritimus</name>
    <dbReference type="NCBI Taxonomy" id="126957"/>
    <lineage>
        <taxon>Eukaryota</taxon>
        <taxon>Metazoa</taxon>
        <taxon>Ecdysozoa</taxon>
        <taxon>Arthropoda</taxon>
        <taxon>Myriapoda</taxon>
        <taxon>Chilopoda</taxon>
        <taxon>Pleurostigmophora</taxon>
        <taxon>Geophilomorpha</taxon>
        <taxon>Linotaeniidae</taxon>
        <taxon>Strigamia</taxon>
    </lineage>
</organism>
<reference evidence="1" key="2">
    <citation type="submission" date="2015-02" db="UniProtKB">
        <authorList>
            <consortium name="EnsemblMetazoa"/>
        </authorList>
    </citation>
    <scope>IDENTIFICATION</scope>
</reference>
<evidence type="ECO:0000313" key="2">
    <source>
        <dbReference type="Proteomes" id="UP000014500"/>
    </source>
</evidence>
<protein>
    <submittedName>
        <fullName evidence="1">Uncharacterized protein</fullName>
    </submittedName>
</protein>
<proteinExistence type="predicted"/>
<dbReference type="EnsemblMetazoa" id="SMAR014785-RA">
    <property type="protein sequence ID" value="SMAR014785-PA"/>
    <property type="gene ID" value="SMAR014785"/>
</dbReference>
<keyword evidence="2" id="KW-1185">Reference proteome</keyword>
<accession>T1JLQ5</accession>
<reference evidence="2" key="1">
    <citation type="submission" date="2011-05" db="EMBL/GenBank/DDBJ databases">
        <authorList>
            <person name="Richards S.R."/>
            <person name="Qu J."/>
            <person name="Jiang H."/>
            <person name="Jhangiani S.N."/>
            <person name="Agravi P."/>
            <person name="Goodspeed R."/>
            <person name="Gross S."/>
            <person name="Mandapat C."/>
            <person name="Jackson L."/>
            <person name="Mathew T."/>
            <person name="Pu L."/>
            <person name="Thornton R."/>
            <person name="Saada N."/>
            <person name="Wilczek-Boney K.B."/>
            <person name="Lee S."/>
            <person name="Kovar C."/>
            <person name="Wu Y."/>
            <person name="Scherer S.E."/>
            <person name="Worley K.C."/>
            <person name="Muzny D.M."/>
            <person name="Gibbs R."/>
        </authorList>
    </citation>
    <scope>NUCLEOTIDE SEQUENCE</scope>
    <source>
        <strain evidence="2">Brora</strain>
    </source>
</reference>
<dbReference type="PhylomeDB" id="T1JLQ5"/>
<evidence type="ECO:0000313" key="1">
    <source>
        <dbReference type="EnsemblMetazoa" id="SMAR014785-PA"/>
    </source>
</evidence>